<organism evidence="2 3">
    <name type="scientific">Rhodocytophaga aerolata</name>
    <dbReference type="NCBI Taxonomy" id="455078"/>
    <lineage>
        <taxon>Bacteria</taxon>
        <taxon>Pseudomonadati</taxon>
        <taxon>Bacteroidota</taxon>
        <taxon>Cytophagia</taxon>
        <taxon>Cytophagales</taxon>
        <taxon>Rhodocytophagaceae</taxon>
        <taxon>Rhodocytophaga</taxon>
    </lineage>
</organism>
<dbReference type="SUPFAM" id="SSF53098">
    <property type="entry name" value="Ribonuclease H-like"/>
    <property type="match status" value="1"/>
</dbReference>
<accession>A0ABT8RLA7</accession>
<dbReference type="EMBL" id="JAUKPO010000102">
    <property type="protein sequence ID" value="MDO1451842.1"/>
    <property type="molecule type" value="Genomic_DNA"/>
</dbReference>
<dbReference type="Proteomes" id="UP001168528">
    <property type="component" value="Unassembled WGS sequence"/>
</dbReference>
<proteinExistence type="predicted"/>
<evidence type="ECO:0000259" key="1">
    <source>
        <dbReference type="Pfam" id="PF01609"/>
    </source>
</evidence>
<sequence length="331" mass="38206">MKAISAFQTILAKMNKVSKPLESFLNELLIVFLSLKGRYCFRNLSRWASFCEHTISRNFAKAFDFYLFQQQFMDCFLQGRKLIAVVDCSFVTKAGKATFGVDKFFSSTVKKAVKGLELSLIALADTESREAFSLHVRQTKAGLGQEQNRIDYYLEQIEAVKDYVQKKVEYFVADGFYAKKKVVDKITGLGFGFISKLRSDADMKYLYTGEHEKRKGAKKKYEGKIIWKDCFEKFTLVTRLDNGISLYSKNVYSMCLKRQVRVLVLQTYNSKGKMGYALLFSTNIKQAPEEIYHYYSLRFAIEFLFKDAKSHLGLLCYSPEFGPLAKLKNKY</sequence>
<protein>
    <submittedName>
        <fullName evidence="2">Transposase</fullName>
    </submittedName>
</protein>
<gene>
    <name evidence="2" type="ORF">Q0590_36570</name>
</gene>
<dbReference type="InterPro" id="IPR012337">
    <property type="entry name" value="RNaseH-like_sf"/>
</dbReference>
<name>A0ABT8RLA7_9BACT</name>
<dbReference type="RefSeq" id="WP_302042637.1">
    <property type="nucleotide sequence ID" value="NZ_JAUKPO010000102.1"/>
</dbReference>
<comment type="caution">
    <text evidence="2">The sequence shown here is derived from an EMBL/GenBank/DDBJ whole genome shotgun (WGS) entry which is preliminary data.</text>
</comment>
<feature type="domain" description="Transposase IS4-like" evidence="1">
    <location>
        <begin position="83"/>
        <end position="314"/>
    </location>
</feature>
<dbReference type="Pfam" id="PF01609">
    <property type="entry name" value="DDE_Tnp_1"/>
    <property type="match status" value="1"/>
</dbReference>
<evidence type="ECO:0000313" key="3">
    <source>
        <dbReference type="Proteomes" id="UP001168528"/>
    </source>
</evidence>
<dbReference type="InterPro" id="IPR002559">
    <property type="entry name" value="Transposase_11"/>
</dbReference>
<keyword evidence="3" id="KW-1185">Reference proteome</keyword>
<reference evidence="2" key="1">
    <citation type="submission" date="2023-07" db="EMBL/GenBank/DDBJ databases">
        <title>The genome sequence of Rhodocytophaga aerolata KACC 12507.</title>
        <authorList>
            <person name="Zhang X."/>
        </authorList>
    </citation>
    <scope>NUCLEOTIDE SEQUENCE</scope>
    <source>
        <strain evidence="2">KACC 12507</strain>
    </source>
</reference>
<evidence type="ECO:0000313" key="2">
    <source>
        <dbReference type="EMBL" id="MDO1451842.1"/>
    </source>
</evidence>